<evidence type="ECO:0000256" key="11">
    <source>
        <dbReference type="ARBA" id="ARBA00038218"/>
    </source>
</evidence>
<feature type="transmembrane region" description="Helical" evidence="14">
    <location>
        <begin position="366"/>
        <end position="390"/>
    </location>
</feature>
<keyword evidence="6" id="KW-0598">Phosphotransferase system</keyword>
<feature type="transmembrane region" description="Helical" evidence="14">
    <location>
        <begin position="301"/>
        <end position="325"/>
    </location>
</feature>
<keyword evidence="8 14" id="KW-1133">Transmembrane helix</keyword>
<gene>
    <name evidence="15" type="ORF">SAMN05421781_0316</name>
</gene>
<feature type="transmembrane region" description="Helical" evidence="14">
    <location>
        <begin position="423"/>
        <end position="441"/>
    </location>
</feature>
<dbReference type="Pfam" id="PF03611">
    <property type="entry name" value="EIIC-GAT"/>
    <property type="match status" value="1"/>
</dbReference>
<reference evidence="15 16" key="1">
    <citation type="submission" date="2016-10" db="EMBL/GenBank/DDBJ databases">
        <authorList>
            <person name="de Groot N.N."/>
        </authorList>
    </citation>
    <scope>NUCLEOTIDE SEQUENCE [LARGE SCALE GENOMIC DNA]</scope>
    <source>
        <strain evidence="15 16">DSM 23126</strain>
    </source>
</reference>
<dbReference type="NCBIfam" id="NF006920">
    <property type="entry name" value="PRK09410.1-2"/>
    <property type="match status" value="1"/>
</dbReference>
<keyword evidence="16" id="KW-1185">Reference proteome</keyword>
<dbReference type="STRING" id="1122204.SAMN05421781_0316"/>
<dbReference type="RefSeq" id="WP_091610412.1">
    <property type="nucleotide sequence ID" value="NZ_FNNC01000001.1"/>
</dbReference>
<feature type="transmembrane region" description="Helical" evidence="14">
    <location>
        <begin position="143"/>
        <end position="165"/>
    </location>
</feature>
<evidence type="ECO:0000256" key="1">
    <source>
        <dbReference type="ARBA" id="ARBA00004651"/>
    </source>
</evidence>
<keyword evidence="4" id="KW-1003">Cell membrane</keyword>
<comment type="similarity">
    <text evidence="11">Belongs to the UlaA family.</text>
</comment>
<evidence type="ECO:0000256" key="8">
    <source>
        <dbReference type="ARBA" id="ARBA00022989"/>
    </source>
</evidence>
<evidence type="ECO:0000256" key="7">
    <source>
        <dbReference type="ARBA" id="ARBA00022692"/>
    </source>
</evidence>
<evidence type="ECO:0000256" key="5">
    <source>
        <dbReference type="ARBA" id="ARBA00022597"/>
    </source>
</evidence>
<evidence type="ECO:0000256" key="3">
    <source>
        <dbReference type="ARBA" id="ARBA00022448"/>
    </source>
</evidence>
<dbReference type="PANTHER" id="PTHR33843">
    <property type="entry name" value="ASCORBATE-SPECIFIC PTS SYSTEM EIIC COMPONENT"/>
    <property type="match status" value="1"/>
</dbReference>
<feature type="transmembrane region" description="Helical" evidence="14">
    <location>
        <begin position="6"/>
        <end position="27"/>
    </location>
</feature>
<evidence type="ECO:0000256" key="4">
    <source>
        <dbReference type="ARBA" id="ARBA00022475"/>
    </source>
</evidence>
<dbReference type="GO" id="GO:0005886">
    <property type="term" value="C:plasma membrane"/>
    <property type="evidence" value="ECO:0007669"/>
    <property type="project" value="UniProtKB-SubCell"/>
</dbReference>
<keyword evidence="5" id="KW-0762">Sugar transport</keyword>
<keyword evidence="9 14" id="KW-0472">Membrane</keyword>
<dbReference type="NCBIfam" id="NF009553">
    <property type="entry name" value="PRK12997.1-5"/>
    <property type="match status" value="1"/>
</dbReference>
<dbReference type="AlphaFoldDB" id="A0A1H2QH01"/>
<protein>
    <recommendedName>
        <fullName evidence="12">Ascorbate-specific PTS system EIIC component</fullName>
    </recommendedName>
    <alternativeName>
        <fullName evidence="13">Ascorbate-specific permease IIC component UlaA</fullName>
    </alternativeName>
</protein>
<organism evidence="15 16">
    <name type="scientific">Marinococcus luteus</name>
    <dbReference type="NCBI Taxonomy" id="1122204"/>
    <lineage>
        <taxon>Bacteria</taxon>
        <taxon>Bacillati</taxon>
        <taxon>Bacillota</taxon>
        <taxon>Bacilli</taxon>
        <taxon>Bacillales</taxon>
        <taxon>Bacillaceae</taxon>
        <taxon>Marinococcus</taxon>
    </lineage>
</organism>
<comment type="subunit">
    <text evidence="2">Homodimer.</text>
</comment>
<dbReference type="NCBIfam" id="NF006922">
    <property type="entry name" value="PRK09410.1-5"/>
    <property type="match status" value="1"/>
</dbReference>
<feature type="transmembrane region" description="Helical" evidence="14">
    <location>
        <begin position="331"/>
        <end position="359"/>
    </location>
</feature>
<evidence type="ECO:0000313" key="15">
    <source>
        <dbReference type="EMBL" id="SDW06392.1"/>
    </source>
</evidence>
<evidence type="ECO:0000313" key="16">
    <source>
        <dbReference type="Proteomes" id="UP000199488"/>
    </source>
</evidence>
<dbReference type="Proteomes" id="UP000199488">
    <property type="component" value="Unassembled WGS sequence"/>
</dbReference>
<name>A0A1H2QH01_9BACI</name>
<dbReference type="PANTHER" id="PTHR33843:SF4">
    <property type="entry name" value="ASCORBATE-SPECIFIC PTS SYSTEM EIIC COMPONENT"/>
    <property type="match status" value="1"/>
</dbReference>
<evidence type="ECO:0000256" key="2">
    <source>
        <dbReference type="ARBA" id="ARBA00011738"/>
    </source>
</evidence>
<evidence type="ECO:0000256" key="14">
    <source>
        <dbReference type="SAM" id="Phobius"/>
    </source>
</evidence>
<comment type="function">
    <text evidence="10">The phosphoenolpyruvate-dependent sugar phosphotransferase system (sugar PTS), a major carbohydrate active transport system, catalyzes the phosphorylation of incoming sugar substrates concomitantly with their translocation across the cell membrane. The enzyme II UlaABC PTS system is involved in ascorbate transport.</text>
</comment>
<evidence type="ECO:0000256" key="10">
    <source>
        <dbReference type="ARBA" id="ARBA00037387"/>
    </source>
</evidence>
<dbReference type="InterPro" id="IPR004703">
    <property type="entry name" value="PTS_sugar-sp_permease"/>
</dbReference>
<sequence length="455" mass="47837">MVDLLMNDLLGTPEILVGLFAFIGLMIQRKAASDVVSGTLKTILGFVILGAGAAVITGSLDQFSAMFNQAFNVDGVIPNNEAIVAVAQDAFGAETAMIMLFGMIVNIILARITPFRYIFLTGHHIMFMACMIAVILTTGGMTGIPMVALGSIILGSLMVLLPAMLQPYTREITQSDDIAVGHFGSFGYFVSGFLAKRIGDKSKSTEDIKVPKSLGFLKDTTVSVSLTMVILFVVVALFTGPAFIESEVSEGQNFLIFALMQGLTFAAGVYIILAGVRMLLGEIVPAFKGIADKIVPNAKPALDAPAVFPFANNAVIIGFLFSFIAGLGSMFILPLLGLAVIVPGLVPHFFTGAAAGVFGNATGGRVGAIVGAVANGVMISFLPALLLPLLGDLGFQNTTFGDADFGIIGLALGNLITLVQSQWLFSLIILAVLAGIFLLSWNRNKGKKNEEEKAA</sequence>
<feature type="transmembrane region" description="Helical" evidence="14">
    <location>
        <begin position="117"/>
        <end position="137"/>
    </location>
</feature>
<feature type="transmembrane region" description="Helical" evidence="14">
    <location>
        <begin position="222"/>
        <end position="244"/>
    </location>
</feature>
<feature type="transmembrane region" description="Helical" evidence="14">
    <location>
        <begin position="39"/>
        <end position="60"/>
    </location>
</feature>
<evidence type="ECO:0000256" key="12">
    <source>
        <dbReference type="ARBA" id="ARBA00039702"/>
    </source>
</evidence>
<dbReference type="GO" id="GO:0009401">
    <property type="term" value="P:phosphoenolpyruvate-dependent sugar phosphotransferase system"/>
    <property type="evidence" value="ECO:0007669"/>
    <property type="project" value="UniProtKB-KW"/>
</dbReference>
<accession>A0A1H2QH01</accession>
<dbReference type="OrthoDB" id="9796178at2"/>
<keyword evidence="7 14" id="KW-0812">Transmembrane</keyword>
<keyword evidence="3" id="KW-0813">Transport</keyword>
<proteinExistence type="inferred from homology"/>
<evidence type="ECO:0000256" key="6">
    <source>
        <dbReference type="ARBA" id="ARBA00022683"/>
    </source>
</evidence>
<evidence type="ECO:0000256" key="13">
    <source>
        <dbReference type="ARBA" id="ARBA00042859"/>
    </source>
</evidence>
<comment type="subcellular location">
    <subcellularLocation>
        <location evidence="1">Cell membrane</location>
        <topology evidence="1">Multi-pass membrane protein</topology>
    </subcellularLocation>
</comment>
<dbReference type="InterPro" id="IPR051562">
    <property type="entry name" value="Ascorbate-PTS_EIIC"/>
</dbReference>
<feature type="transmembrane region" description="Helical" evidence="14">
    <location>
        <begin position="256"/>
        <end position="280"/>
    </location>
</feature>
<evidence type="ECO:0000256" key="9">
    <source>
        <dbReference type="ARBA" id="ARBA00023136"/>
    </source>
</evidence>
<feature type="transmembrane region" description="Helical" evidence="14">
    <location>
        <begin position="90"/>
        <end position="110"/>
    </location>
</feature>
<dbReference type="EMBL" id="FNNC01000001">
    <property type="protein sequence ID" value="SDW06392.1"/>
    <property type="molecule type" value="Genomic_DNA"/>
</dbReference>